<reference evidence="8 9" key="1">
    <citation type="submission" date="2019-08" db="EMBL/GenBank/DDBJ databases">
        <title>Calorimonas adulescens gen. nov., sp. nov., an anaerobic thermophilic bacterium from Sakhalin hot spring.</title>
        <authorList>
            <person name="Khomyakova M.A."/>
            <person name="Merkel A.Y."/>
            <person name="Novikov A."/>
            <person name="Bonch-Osmolovskaya E.A."/>
            <person name="Slobodkin A.I."/>
        </authorList>
    </citation>
    <scope>NUCLEOTIDE SEQUENCE [LARGE SCALE GENOMIC DNA]</scope>
    <source>
        <strain evidence="8 9">A05MB</strain>
    </source>
</reference>
<evidence type="ECO:0000256" key="2">
    <source>
        <dbReference type="ARBA" id="ARBA00009013"/>
    </source>
</evidence>
<comment type="caution">
    <text evidence="8">The sequence shown here is derived from an EMBL/GenBank/DDBJ whole genome shotgun (WGS) entry which is preliminary data.</text>
</comment>
<dbReference type="Gene3D" id="3.30.750.24">
    <property type="entry name" value="STAS domain"/>
    <property type="match status" value="1"/>
</dbReference>
<dbReference type="RefSeq" id="WP_149545301.1">
    <property type="nucleotide sequence ID" value="NZ_VTPS01000009.1"/>
</dbReference>
<dbReference type="PANTHER" id="PTHR33495">
    <property type="entry name" value="ANTI-SIGMA FACTOR ANTAGONIST TM_1081-RELATED-RELATED"/>
    <property type="match status" value="1"/>
</dbReference>
<comment type="similarity">
    <text evidence="2 6">Belongs to the anti-sigma-factor antagonist family.</text>
</comment>
<dbReference type="GO" id="GO:0030435">
    <property type="term" value="P:sporulation resulting in formation of a cellular spore"/>
    <property type="evidence" value="ECO:0007669"/>
    <property type="project" value="UniProtKB-KW"/>
</dbReference>
<dbReference type="GO" id="GO:0043856">
    <property type="term" value="F:anti-sigma factor antagonist activity"/>
    <property type="evidence" value="ECO:0007669"/>
    <property type="project" value="InterPro"/>
</dbReference>
<evidence type="ECO:0000256" key="5">
    <source>
        <dbReference type="ARBA" id="ARBA00022969"/>
    </source>
</evidence>
<dbReference type="SUPFAM" id="SSF52091">
    <property type="entry name" value="SpoIIaa-like"/>
    <property type="match status" value="1"/>
</dbReference>
<name>A0A5D8QBN9_9THEO</name>
<dbReference type="GO" id="GO:0045152">
    <property type="term" value="F:antisigma factor binding"/>
    <property type="evidence" value="ECO:0007669"/>
    <property type="project" value="InterPro"/>
</dbReference>
<proteinExistence type="inferred from homology"/>
<dbReference type="InterPro" id="IPR002645">
    <property type="entry name" value="STAS_dom"/>
</dbReference>
<keyword evidence="5" id="KW-0749">Sporulation</keyword>
<organism evidence="8 9">
    <name type="scientific">Calorimonas adulescens</name>
    <dbReference type="NCBI Taxonomy" id="2606906"/>
    <lineage>
        <taxon>Bacteria</taxon>
        <taxon>Bacillati</taxon>
        <taxon>Bacillota</taxon>
        <taxon>Clostridia</taxon>
        <taxon>Thermoanaerobacterales</taxon>
        <taxon>Thermoanaerobacteraceae</taxon>
        <taxon>Calorimonas</taxon>
    </lineage>
</organism>
<dbReference type="EMBL" id="VTPS01000009">
    <property type="protein sequence ID" value="TZE82030.1"/>
    <property type="molecule type" value="Genomic_DNA"/>
</dbReference>
<protein>
    <recommendedName>
        <fullName evidence="3 6">Anti-sigma F factor antagonist</fullName>
    </recommendedName>
    <alternativeName>
        <fullName evidence="6">Stage II sporulation protein</fullName>
    </alternativeName>
</protein>
<evidence type="ECO:0000259" key="7">
    <source>
        <dbReference type="PROSITE" id="PS50801"/>
    </source>
</evidence>
<dbReference type="NCBIfam" id="TIGR00377">
    <property type="entry name" value="ant_ant_sig"/>
    <property type="match status" value="1"/>
</dbReference>
<evidence type="ECO:0000256" key="6">
    <source>
        <dbReference type="RuleBase" id="RU003749"/>
    </source>
</evidence>
<dbReference type="CDD" id="cd07043">
    <property type="entry name" value="STAS_anti-anti-sigma_factors"/>
    <property type="match status" value="1"/>
</dbReference>
<gene>
    <name evidence="8" type="primary">spoIIAA</name>
    <name evidence="8" type="ORF">FWJ32_07315</name>
</gene>
<dbReference type="NCBIfam" id="TIGR02886">
    <property type="entry name" value="spore_II_AA"/>
    <property type="match status" value="1"/>
</dbReference>
<dbReference type="Pfam" id="PF01740">
    <property type="entry name" value="STAS"/>
    <property type="match status" value="1"/>
</dbReference>
<dbReference type="PANTHER" id="PTHR33495:SF2">
    <property type="entry name" value="ANTI-SIGMA FACTOR ANTAGONIST TM_1081-RELATED"/>
    <property type="match status" value="1"/>
</dbReference>
<dbReference type="InterPro" id="IPR036513">
    <property type="entry name" value="STAS_dom_sf"/>
</dbReference>
<evidence type="ECO:0000256" key="3">
    <source>
        <dbReference type="ARBA" id="ARBA00020784"/>
    </source>
</evidence>
<evidence type="ECO:0000313" key="9">
    <source>
        <dbReference type="Proteomes" id="UP000322976"/>
    </source>
</evidence>
<feature type="domain" description="STAS" evidence="7">
    <location>
        <begin position="1"/>
        <end position="110"/>
    </location>
</feature>
<sequence length="112" mass="12990">MDFKIEKEKNFLIVSLNGEIDHHNSEIIKERIDEAIIKQHTKNLILDFKNVDFMDSSGIGLILGRYKKIKAIDGHVYVVDNSHIKRVLEMSGIYKIIRTFDSLKKAKEYAGR</sequence>
<keyword evidence="9" id="KW-1185">Reference proteome</keyword>
<evidence type="ECO:0000256" key="4">
    <source>
        <dbReference type="ARBA" id="ARBA00022553"/>
    </source>
</evidence>
<dbReference type="PROSITE" id="PS50801">
    <property type="entry name" value="STAS"/>
    <property type="match status" value="1"/>
</dbReference>
<dbReference type="AlphaFoldDB" id="A0A5D8QBN9"/>
<comment type="function">
    <text evidence="1">In the phosphorylated form it could act as an anti-anti-sigma factor that counteracts SpoIIAB and thus releases sigma f from inhibition.</text>
</comment>
<dbReference type="Proteomes" id="UP000322976">
    <property type="component" value="Unassembled WGS sequence"/>
</dbReference>
<accession>A0A5D8QBN9</accession>
<evidence type="ECO:0000256" key="1">
    <source>
        <dbReference type="ARBA" id="ARBA00001976"/>
    </source>
</evidence>
<keyword evidence="4" id="KW-0597">Phosphoprotein</keyword>
<dbReference type="InterPro" id="IPR003658">
    <property type="entry name" value="Anti-sigma_ant"/>
</dbReference>
<evidence type="ECO:0000313" key="8">
    <source>
        <dbReference type="EMBL" id="TZE82030.1"/>
    </source>
</evidence>
<dbReference type="InterPro" id="IPR014237">
    <property type="entry name" value="Anti-sigma_F_ant"/>
</dbReference>